<reference evidence="2" key="1">
    <citation type="submission" date="2021-05" db="EMBL/GenBank/DDBJ databases">
        <title>Complete genome sequence of the cellulolytic planctomycete Telmatocola sphagniphila SP2T and characterization of the first cellulase from planctomycetes.</title>
        <authorList>
            <person name="Rakitin A.L."/>
            <person name="Beletsky A.V."/>
            <person name="Naumoff D.G."/>
            <person name="Kulichevskaya I.S."/>
            <person name="Mardanov A.V."/>
            <person name="Ravin N.V."/>
            <person name="Dedysh S.N."/>
        </authorList>
    </citation>
    <scope>NUCLEOTIDE SEQUENCE</scope>
    <source>
        <strain evidence="2">SP2T</strain>
    </source>
</reference>
<protein>
    <submittedName>
        <fullName evidence="2">Transposase</fullName>
    </submittedName>
</protein>
<feature type="domain" description="Insertion element IS402-like" evidence="1">
    <location>
        <begin position="9"/>
        <end position="63"/>
    </location>
</feature>
<evidence type="ECO:0000259" key="1">
    <source>
        <dbReference type="Pfam" id="PF13340"/>
    </source>
</evidence>
<dbReference type="EMBL" id="CP074694">
    <property type="protein sequence ID" value="QVL33808.1"/>
    <property type="molecule type" value="Genomic_DNA"/>
</dbReference>
<name>A0A8E6B8F9_9BACT</name>
<gene>
    <name evidence="2" type="ORF">KIH39_07850</name>
</gene>
<dbReference type="KEGG" id="tsph:KIH39_07850"/>
<dbReference type="InterPro" id="IPR025161">
    <property type="entry name" value="IS402-like_dom"/>
</dbReference>
<keyword evidence="3" id="KW-1185">Reference proteome</keyword>
<dbReference type="Pfam" id="PF13340">
    <property type="entry name" value="DUF4096"/>
    <property type="match status" value="1"/>
</dbReference>
<accession>A0A8E6B8F9</accession>
<organism evidence="2 3">
    <name type="scientific">Telmatocola sphagniphila</name>
    <dbReference type="NCBI Taxonomy" id="1123043"/>
    <lineage>
        <taxon>Bacteria</taxon>
        <taxon>Pseudomonadati</taxon>
        <taxon>Planctomycetota</taxon>
        <taxon>Planctomycetia</taxon>
        <taxon>Gemmatales</taxon>
        <taxon>Gemmataceae</taxon>
    </lineage>
</organism>
<dbReference type="Proteomes" id="UP000676194">
    <property type="component" value="Chromosome"/>
</dbReference>
<dbReference type="RefSeq" id="WP_213498790.1">
    <property type="nucleotide sequence ID" value="NZ_CP074694.1"/>
</dbReference>
<sequence>MPKLLVSNELRTLLQPLIPVPKKRSFRNPGRKRLEDRQTLTGIIFVLRFNIPWNQLPRRIGLWLCSQLSTPFT</sequence>
<evidence type="ECO:0000313" key="3">
    <source>
        <dbReference type="Proteomes" id="UP000676194"/>
    </source>
</evidence>
<dbReference type="AlphaFoldDB" id="A0A8E6B8F9"/>
<proteinExistence type="predicted"/>
<evidence type="ECO:0000313" key="2">
    <source>
        <dbReference type="EMBL" id="QVL33808.1"/>
    </source>
</evidence>